<evidence type="ECO:0000256" key="2">
    <source>
        <dbReference type="ARBA" id="ARBA00006490"/>
    </source>
</evidence>
<keyword evidence="3" id="KW-0808">Transferase</keyword>
<dbReference type="InterPro" id="IPR015421">
    <property type="entry name" value="PyrdxlP-dep_Trfase_major"/>
</dbReference>
<dbReference type="GO" id="GO:0046872">
    <property type="term" value="F:metal ion binding"/>
    <property type="evidence" value="ECO:0007669"/>
    <property type="project" value="UniProtKB-KW"/>
</dbReference>
<reference evidence="10 11" key="1">
    <citation type="submission" date="2018-05" db="EMBL/GenBank/DDBJ databases">
        <title>Lujinxingia marina gen. nov. sp. nov., a new facultative anaerobic member of the class Deltaproteobacteria, and proposal of Lujinxingaceae fam. nov.</title>
        <authorList>
            <person name="Li C.-M."/>
        </authorList>
    </citation>
    <scope>NUCLEOTIDE SEQUENCE [LARGE SCALE GENOMIC DNA]</scope>
    <source>
        <strain evidence="10 11">B210</strain>
    </source>
</reference>
<evidence type="ECO:0000313" key="10">
    <source>
        <dbReference type="EMBL" id="RAL25490.1"/>
    </source>
</evidence>
<protein>
    <submittedName>
        <fullName evidence="10">Cysteine desulfurase NifS</fullName>
    </submittedName>
</protein>
<dbReference type="Gene3D" id="3.90.1150.10">
    <property type="entry name" value="Aspartate Aminotransferase, domain 1"/>
    <property type="match status" value="1"/>
</dbReference>
<dbReference type="InterPro" id="IPR015424">
    <property type="entry name" value="PyrdxlP-dep_Trfase"/>
</dbReference>
<feature type="domain" description="Aminotransferase class V" evidence="9">
    <location>
        <begin position="5"/>
        <end position="363"/>
    </location>
</feature>
<dbReference type="RefSeq" id="WP_111728662.1">
    <property type="nucleotide sequence ID" value="NZ_QHKO01000001.1"/>
</dbReference>
<dbReference type="EMBL" id="QHKO01000001">
    <property type="protein sequence ID" value="RAL25490.1"/>
    <property type="molecule type" value="Genomic_DNA"/>
</dbReference>
<comment type="similarity">
    <text evidence="2">Belongs to the class-V pyridoxal-phosphate-dependent aminotransferase family. NifS/IscS subfamily.</text>
</comment>
<dbReference type="SUPFAM" id="SSF53383">
    <property type="entry name" value="PLP-dependent transferases"/>
    <property type="match status" value="1"/>
</dbReference>
<dbReference type="PIRSF" id="PIRSF005572">
    <property type="entry name" value="NifS"/>
    <property type="match status" value="1"/>
</dbReference>
<name>A0A328CCS6_9DELT</name>
<dbReference type="AlphaFoldDB" id="A0A328CCS6"/>
<evidence type="ECO:0000256" key="1">
    <source>
        <dbReference type="ARBA" id="ARBA00001933"/>
    </source>
</evidence>
<evidence type="ECO:0000256" key="3">
    <source>
        <dbReference type="ARBA" id="ARBA00022679"/>
    </source>
</evidence>
<accession>A0A328CCS6</accession>
<keyword evidence="6" id="KW-0408">Iron</keyword>
<evidence type="ECO:0000259" key="9">
    <source>
        <dbReference type="Pfam" id="PF00266"/>
    </source>
</evidence>
<sequence>MSQRIYLDWNATAPVLPEVRQAMVDALSGVHGNASSIHREGQAARAVVERARRAVAGAVGAPAQAVVLTAGATESNNQVLRQHARERADAYIVCTVVEHPSVLETVRALEKEGVRVAYWPVDRQGRLVEGWLDERLAEGATLVSVMWANNEIGNIYDVAAIGEKVRATGAIFHVDGTQALGRIPVDFGESHIDYMTLSFHKMGGPKGIGAIVTREGLKVAALLSGGHQERGRRPGTENVPAAAGLEAAARQLAADGESWQQALRQRREAFLAALNAEVQGFELRGDTEHQLLNTLNVAFDEVDGEDLLLAVDLEGISASSGSACTAGSLEPSHVILAMGFEAKAARRSVRLSFGPATPQEELARAARILGAVVKRLRTMPAL</sequence>
<organism evidence="10 11">
    <name type="scientific">Lujinxingia litoralis</name>
    <dbReference type="NCBI Taxonomy" id="2211119"/>
    <lineage>
        <taxon>Bacteria</taxon>
        <taxon>Deltaproteobacteria</taxon>
        <taxon>Bradymonadales</taxon>
        <taxon>Lujinxingiaceae</taxon>
        <taxon>Lujinxingia</taxon>
    </lineage>
</organism>
<keyword evidence="5" id="KW-0663">Pyridoxal phosphate</keyword>
<dbReference type="PANTHER" id="PTHR11601">
    <property type="entry name" value="CYSTEINE DESULFURYLASE FAMILY MEMBER"/>
    <property type="match status" value="1"/>
</dbReference>
<evidence type="ECO:0000256" key="4">
    <source>
        <dbReference type="ARBA" id="ARBA00022723"/>
    </source>
</evidence>
<evidence type="ECO:0000256" key="6">
    <source>
        <dbReference type="ARBA" id="ARBA00023004"/>
    </source>
</evidence>
<gene>
    <name evidence="10" type="ORF">DL240_04570</name>
</gene>
<dbReference type="InterPro" id="IPR016454">
    <property type="entry name" value="Cysteine_dSase"/>
</dbReference>
<proteinExistence type="inferred from homology"/>
<dbReference type="OrthoDB" id="9808002at2"/>
<evidence type="ECO:0000256" key="8">
    <source>
        <dbReference type="ARBA" id="ARBA00050776"/>
    </source>
</evidence>
<evidence type="ECO:0000313" key="11">
    <source>
        <dbReference type="Proteomes" id="UP000249169"/>
    </source>
</evidence>
<dbReference type="Gene3D" id="1.10.260.50">
    <property type="match status" value="1"/>
</dbReference>
<keyword evidence="11" id="KW-1185">Reference proteome</keyword>
<dbReference type="Gene3D" id="3.40.640.10">
    <property type="entry name" value="Type I PLP-dependent aspartate aminotransferase-like (Major domain)"/>
    <property type="match status" value="1"/>
</dbReference>
<evidence type="ECO:0000256" key="7">
    <source>
        <dbReference type="ARBA" id="ARBA00023014"/>
    </source>
</evidence>
<dbReference type="InterPro" id="IPR015422">
    <property type="entry name" value="PyrdxlP-dep_Trfase_small"/>
</dbReference>
<evidence type="ECO:0000256" key="5">
    <source>
        <dbReference type="ARBA" id="ARBA00022898"/>
    </source>
</evidence>
<keyword evidence="7" id="KW-0411">Iron-sulfur</keyword>
<dbReference type="Pfam" id="PF00266">
    <property type="entry name" value="Aminotran_5"/>
    <property type="match status" value="1"/>
</dbReference>
<keyword evidence="4" id="KW-0479">Metal-binding</keyword>
<dbReference type="InterPro" id="IPR000192">
    <property type="entry name" value="Aminotrans_V_dom"/>
</dbReference>
<comment type="cofactor">
    <cofactor evidence="1">
        <name>pyridoxal 5'-phosphate</name>
        <dbReference type="ChEBI" id="CHEBI:597326"/>
    </cofactor>
</comment>
<comment type="catalytic activity">
    <reaction evidence="8">
        <text>(sulfur carrier)-H + L-cysteine = (sulfur carrier)-SH + L-alanine</text>
        <dbReference type="Rhea" id="RHEA:43892"/>
        <dbReference type="Rhea" id="RHEA-COMP:14737"/>
        <dbReference type="Rhea" id="RHEA-COMP:14739"/>
        <dbReference type="ChEBI" id="CHEBI:29917"/>
        <dbReference type="ChEBI" id="CHEBI:35235"/>
        <dbReference type="ChEBI" id="CHEBI:57972"/>
        <dbReference type="ChEBI" id="CHEBI:64428"/>
        <dbReference type="EC" id="2.8.1.7"/>
    </reaction>
</comment>
<dbReference type="Proteomes" id="UP000249169">
    <property type="component" value="Unassembled WGS sequence"/>
</dbReference>
<comment type="caution">
    <text evidence="10">The sequence shown here is derived from an EMBL/GenBank/DDBJ whole genome shotgun (WGS) entry which is preliminary data.</text>
</comment>
<dbReference type="GO" id="GO:0031071">
    <property type="term" value="F:cysteine desulfurase activity"/>
    <property type="evidence" value="ECO:0007669"/>
    <property type="project" value="UniProtKB-EC"/>
</dbReference>
<dbReference type="PANTHER" id="PTHR11601:SF34">
    <property type="entry name" value="CYSTEINE DESULFURASE"/>
    <property type="match status" value="1"/>
</dbReference>
<dbReference type="GO" id="GO:0051536">
    <property type="term" value="F:iron-sulfur cluster binding"/>
    <property type="evidence" value="ECO:0007669"/>
    <property type="project" value="UniProtKB-KW"/>
</dbReference>